<organism evidence="10">
    <name type="scientific">Rodentolepis nana</name>
    <name type="common">Dwarf tapeworm</name>
    <name type="synonym">Hymenolepis nana</name>
    <dbReference type="NCBI Taxonomy" id="102285"/>
    <lineage>
        <taxon>Eukaryota</taxon>
        <taxon>Metazoa</taxon>
        <taxon>Spiralia</taxon>
        <taxon>Lophotrochozoa</taxon>
        <taxon>Platyhelminthes</taxon>
        <taxon>Cestoda</taxon>
        <taxon>Eucestoda</taxon>
        <taxon>Cyclophyllidea</taxon>
        <taxon>Hymenolepididae</taxon>
        <taxon>Rodentolepis</taxon>
    </lineage>
</organism>
<gene>
    <name evidence="8" type="ORF">HNAJ_LOCUS10201</name>
</gene>
<dbReference type="EMBL" id="UZAE01012927">
    <property type="protein sequence ID" value="VDO07417.1"/>
    <property type="molecule type" value="Genomic_DNA"/>
</dbReference>
<proteinExistence type="inferred from homology"/>
<dbReference type="GO" id="GO:0006084">
    <property type="term" value="P:acetyl-CoA metabolic process"/>
    <property type="evidence" value="ECO:0007669"/>
    <property type="project" value="InterPro"/>
</dbReference>
<reference evidence="10" key="1">
    <citation type="submission" date="2017-02" db="UniProtKB">
        <authorList>
            <consortium name="WormBaseParasite"/>
        </authorList>
    </citation>
    <scope>IDENTIFICATION</scope>
</reference>
<dbReference type="WBParaSite" id="HNAJ_0001020601-mRNA-1">
    <property type="protein sequence ID" value="HNAJ_0001020601-mRNA-1"/>
    <property type="gene ID" value="HNAJ_0001020601"/>
</dbReference>
<comment type="function">
    <text evidence="5">Catalyzes the condensation of acetyl-CoA with acetoacetyl-CoA to form HMG-CoA.</text>
</comment>
<dbReference type="EC" id="2.3.3.10" evidence="5"/>
<evidence type="ECO:0000256" key="5">
    <source>
        <dbReference type="RuleBase" id="RU364071"/>
    </source>
</evidence>
<keyword evidence="5" id="KW-0753">Steroid metabolism</keyword>
<keyword evidence="5" id="KW-0444">Lipid biosynthesis</keyword>
<dbReference type="Proteomes" id="UP000278807">
    <property type="component" value="Unassembled WGS sequence"/>
</dbReference>
<dbReference type="STRING" id="102285.A0A0R3TRJ0"/>
<evidence type="ECO:0000256" key="4">
    <source>
        <dbReference type="PIRSR" id="PIRSR610122-2"/>
    </source>
</evidence>
<dbReference type="GO" id="GO:0010142">
    <property type="term" value="P:farnesyl diphosphate biosynthetic process, mevalonate pathway"/>
    <property type="evidence" value="ECO:0007669"/>
    <property type="project" value="InterPro"/>
</dbReference>
<keyword evidence="5" id="KW-0752">Steroid biosynthesis</keyword>
<keyword evidence="2 5" id="KW-0808">Transferase</keyword>
<feature type="domain" description="Hydroxymethylglutaryl-coenzyme A synthase C-terminal" evidence="7">
    <location>
        <begin position="174"/>
        <end position="458"/>
    </location>
</feature>
<dbReference type="Pfam" id="PF01154">
    <property type="entry name" value="HMG_CoA_synt_N"/>
    <property type="match status" value="1"/>
</dbReference>
<comment type="pathway">
    <text evidence="5">Metabolic intermediate biosynthesis; (R)-mevalonate biosynthesis; (R)-mevalonate from acetyl-CoA: step 2/3.</text>
</comment>
<dbReference type="InterPro" id="IPR013746">
    <property type="entry name" value="HMG_CoA_synt_C_dom"/>
</dbReference>
<keyword evidence="9" id="KW-1185">Reference proteome</keyword>
<dbReference type="InterPro" id="IPR010122">
    <property type="entry name" value="HMG_CoA_synthase_euk"/>
</dbReference>
<evidence type="ECO:0000256" key="3">
    <source>
        <dbReference type="PIRSR" id="PIRSR610122-1"/>
    </source>
</evidence>
<reference evidence="8 9" key="2">
    <citation type="submission" date="2018-11" db="EMBL/GenBank/DDBJ databases">
        <authorList>
            <consortium name="Pathogen Informatics"/>
        </authorList>
    </citation>
    <scope>NUCLEOTIDE SEQUENCE [LARGE SCALE GENOMIC DNA]</scope>
</reference>
<evidence type="ECO:0000259" key="7">
    <source>
        <dbReference type="Pfam" id="PF08540"/>
    </source>
</evidence>
<dbReference type="SUPFAM" id="SSF53901">
    <property type="entry name" value="Thiolase-like"/>
    <property type="match status" value="2"/>
</dbReference>
<evidence type="ECO:0000313" key="10">
    <source>
        <dbReference type="WBParaSite" id="HNAJ_0001020601-mRNA-1"/>
    </source>
</evidence>
<evidence type="ECO:0000313" key="8">
    <source>
        <dbReference type="EMBL" id="VDO07417.1"/>
    </source>
</evidence>
<dbReference type="Gene3D" id="3.40.47.10">
    <property type="match status" value="1"/>
</dbReference>
<feature type="active site" description="Proton donor/acceptor" evidence="3">
    <location>
        <position position="254"/>
    </location>
</feature>
<dbReference type="AlphaFoldDB" id="A0A0R3TRJ0"/>
<dbReference type="Pfam" id="PF08540">
    <property type="entry name" value="HMG_CoA_synt_C"/>
    <property type="match status" value="1"/>
</dbReference>
<evidence type="ECO:0000256" key="2">
    <source>
        <dbReference type="ARBA" id="ARBA00022679"/>
    </source>
</evidence>
<dbReference type="PANTHER" id="PTHR43323">
    <property type="entry name" value="3-HYDROXY-3-METHYLGLUTARYL COENZYME A SYNTHASE"/>
    <property type="match status" value="1"/>
</dbReference>
<comment type="catalytic activity">
    <reaction evidence="5">
        <text>acetoacetyl-CoA + acetyl-CoA + H2O = (3S)-3-hydroxy-3-methylglutaryl-CoA + CoA + H(+)</text>
        <dbReference type="Rhea" id="RHEA:10188"/>
        <dbReference type="ChEBI" id="CHEBI:15377"/>
        <dbReference type="ChEBI" id="CHEBI:15378"/>
        <dbReference type="ChEBI" id="CHEBI:43074"/>
        <dbReference type="ChEBI" id="CHEBI:57286"/>
        <dbReference type="ChEBI" id="CHEBI:57287"/>
        <dbReference type="ChEBI" id="CHEBI:57288"/>
        <dbReference type="EC" id="2.3.3.10"/>
    </reaction>
</comment>
<sequence length="466" mass="52080">MQKDIGILAAEIYFPKSYIAQTALETQFECPGKYTKGLGQLSMAICDEAEDVISISLTVTKRLIERFGLDLKKVGFLEVGSETLVDKSKAIKTHLMDLFEESGNLDLAGIDLKSACYGGTAALFNAINWLESSYCDGRLALVVAADIAIYSTPSTQPTGGAGAVAILLGPNAPLVFDSGLRVCTMRNRYDFYKPLMKSIFPEVDGKLSICCYREAVLTCYRRFKEKVEKFTGHKVRVMGDRNPSEFSIDYVCFHSPFYRLVTKSFSRMVLLDVKQALSGSESNENVVNGTQFEYSSSEKSVIEQLTPFANEADSIEINRQVEEACLSASRELFETKVAPSLRIASQVGNIIPQEQLRGRRVLMFSYGSGYTASMFSLRIAETAEMESIVGASSQSPFDKLAQRTSMSYDEFSANLHAREAAVDKAPVEYSKENLRRRFFPGTFYLTHIDEKYRRFYQQTPEPMDNL</sequence>
<keyword evidence="5" id="KW-0443">Lipid metabolism</keyword>
<dbReference type="InterPro" id="IPR013528">
    <property type="entry name" value="HMG_CoA_synth_N"/>
</dbReference>
<name>A0A0R3TRJ0_RODNA</name>
<dbReference type="InterPro" id="IPR016039">
    <property type="entry name" value="Thiolase-like"/>
</dbReference>
<comment type="similarity">
    <text evidence="1 5">Belongs to the thiolase-like superfamily. HMG-CoA synthase family.</text>
</comment>
<protein>
    <recommendedName>
        <fullName evidence="5">Hydroxymethylglutaryl-CoA synthase</fullName>
        <shortName evidence="5">HMG-CoA synthase</shortName>
        <ecNumber evidence="5">2.3.3.10</ecNumber>
    </recommendedName>
    <alternativeName>
        <fullName evidence="5">3-hydroxy-3-methylglutaryl coenzyme A synthase</fullName>
    </alternativeName>
</protein>
<evidence type="ECO:0000313" key="9">
    <source>
        <dbReference type="Proteomes" id="UP000278807"/>
    </source>
</evidence>
<dbReference type="UniPathway" id="UPA00058">
    <property type="reaction ID" value="UER00102"/>
</dbReference>
<feature type="active site" description="Proton donor/acceptor" evidence="3">
    <location>
        <position position="82"/>
    </location>
</feature>
<dbReference type="GO" id="GO:0016126">
    <property type="term" value="P:sterol biosynthetic process"/>
    <property type="evidence" value="ECO:0007669"/>
    <property type="project" value="UniProtKB-KW"/>
</dbReference>
<dbReference type="NCBIfam" id="TIGR01833">
    <property type="entry name" value="HMG-CoA-S_euk"/>
    <property type="match status" value="1"/>
</dbReference>
<feature type="domain" description="Hydroxymethylglutaryl-coenzyme A synthase N-terminal" evidence="6">
    <location>
        <begin position="3"/>
        <end position="173"/>
    </location>
</feature>
<evidence type="ECO:0000259" key="6">
    <source>
        <dbReference type="Pfam" id="PF01154"/>
    </source>
</evidence>
<dbReference type="OrthoDB" id="1269963at2759"/>
<feature type="binding site" evidence="4">
    <location>
        <position position="208"/>
    </location>
    <ligand>
        <name>CoA</name>
        <dbReference type="ChEBI" id="CHEBI:57287"/>
    </ligand>
</feature>
<accession>A0A0R3TRJ0</accession>
<keyword evidence="5" id="KW-1207">Sterol metabolism</keyword>
<keyword evidence="5" id="KW-0756">Sterol biosynthesis</keyword>
<dbReference type="PANTHER" id="PTHR43323:SF2">
    <property type="entry name" value="HYDROXYMETHYLGLUTARYL-COA SYNTHASE"/>
    <property type="match status" value="1"/>
</dbReference>
<feature type="binding site" evidence="4">
    <location>
        <position position="263"/>
    </location>
    <ligand>
        <name>CoA</name>
        <dbReference type="ChEBI" id="CHEBI:57287"/>
    </ligand>
</feature>
<feature type="active site" description="Acyl-thioester intermediate" evidence="3">
    <location>
        <position position="116"/>
    </location>
</feature>
<dbReference type="GO" id="GO:0004421">
    <property type="term" value="F:hydroxymethylglutaryl-CoA synthase activity"/>
    <property type="evidence" value="ECO:0007669"/>
    <property type="project" value="UniProtKB-EC"/>
</dbReference>
<dbReference type="CDD" id="cd00827">
    <property type="entry name" value="init_cond_enzymes"/>
    <property type="match status" value="1"/>
</dbReference>
<evidence type="ECO:0000256" key="1">
    <source>
        <dbReference type="ARBA" id="ARBA00007061"/>
    </source>
</evidence>